<reference evidence="2" key="1">
    <citation type="submission" date="2015-11" db="EMBL/GenBank/DDBJ databases">
        <title>De novo transcriptome assembly of four potential Pierce s Disease insect vectors from Arizona vineyards.</title>
        <authorList>
            <person name="Tassone E.E."/>
        </authorList>
    </citation>
    <scope>NUCLEOTIDE SEQUENCE</scope>
</reference>
<name>A0A1B6GPD0_9HEMI</name>
<keyword evidence="1" id="KW-0732">Signal</keyword>
<proteinExistence type="predicted"/>
<dbReference type="AlphaFoldDB" id="A0A1B6GPD0"/>
<dbReference type="EMBL" id="GECZ01005477">
    <property type="protein sequence ID" value="JAS64292.1"/>
    <property type="molecule type" value="Transcribed_RNA"/>
</dbReference>
<protein>
    <recommendedName>
        <fullName evidence="3">4Fe-4S ferredoxin-type domain-containing protein</fullName>
    </recommendedName>
</protein>
<accession>A0A1B6GPD0</accession>
<evidence type="ECO:0000313" key="2">
    <source>
        <dbReference type="EMBL" id="JAS64292.1"/>
    </source>
</evidence>
<evidence type="ECO:0008006" key="3">
    <source>
        <dbReference type="Google" id="ProtNLM"/>
    </source>
</evidence>
<sequence length="102" mass="11949">MFLHFLLYFMFFLSTQNGPVKTIKRILPEPVLVDYVDGKFVPVPCKWCDVTCPTETSKDPMTQGTILDNAVREVHQFLMLLCHMMNESKWFKLFAHPTLCYD</sequence>
<organism evidence="2">
    <name type="scientific">Cuerna arida</name>
    <dbReference type="NCBI Taxonomy" id="1464854"/>
    <lineage>
        <taxon>Eukaryota</taxon>
        <taxon>Metazoa</taxon>
        <taxon>Ecdysozoa</taxon>
        <taxon>Arthropoda</taxon>
        <taxon>Hexapoda</taxon>
        <taxon>Insecta</taxon>
        <taxon>Pterygota</taxon>
        <taxon>Neoptera</taxon>
        <taxon>Paraneoptera</taxon>
        <taxon>Hemiptera</taxon>
        <taxon>Auchenorrhyncha</taxon>
        <taxon>Membracoidea</taxon>
        <taxon>Cicadellidae</taxon>
        <taxon>Cicadellinae</taxon>
        <taxon>Proconiini</taxon>
        <taxon>Cuerna</taxon>
    </lineage>
</organism>
<feature type="signal peptide" evidence="1">
    <location>
        <begin position="1"/>
        <end position="22"/>
    </location>
</feature>
<evidence type="ECO:0000256" key="1">
    <source>
        <dbReference type="SAM" id="SignalP"/>
    </source>
</evidence>
<gene>
    <name evidence="2" type="ORF">g.12918</name>
</gene>
<feature type="chain" id="PRO_5008583731" description="4Fe-4S ferredoxin-type domain-containing protein" evidence="1">
    <location>
        <begin position="23"/>
        <end position="102"/>
    </location>
</feature>